<name>A0A831LMW3_9BACT</name>
<feature type="domain" description="Fido" evidence="4">
    <location>
        <begin position="112"/>
        <end position="263"/>
    </location>
</feature>
<feature type="binding site" evidence="1">
    <location>
        <position position="241"/>
    </location>
    <ligand>
        <name>ATP</name>
        <dbReference type="ChEBI" id="CHEBI:30616"/>
    </ligand>
</feature>
<organism evidence="5">
    <name type="scientific">Mariniphaga anaerophila</name>
    <dbReference type="NCBI Taxonomy" id="1484053"/>
    <lineage>
        <taxon>Bacteria</taxon>
        <taxon>Pseudomonadati</taxon>
        <taxon>Bacteroidota</taxon>
        <taxon>Bacteroidia</taxon>
        <taxon>Marinilabiliales</taxon>
        <taxon>Prolixibacteraceae</taxon>
        <taxon>Mariniphaga</taxon>
    </lineage>
</organism>
<evidence type="ECO:0000256" key="3">
    <source>
        <dbReference type="PIRSR" id="PIRSR640198-2"/>
    </source>
</evidence>
<evidence type="ECO:0000256" key="2">
    <source>
        <dbReference type="PIRSR" id="PIRSR640198-1"/>
    </source>
</evidence>
<proteinExistence type="predicted"/>
<dbReference type="GO" id="GO:0005524">
    <property type="term" value="F:ATP binding"/>
    <property type="evidence" value="ECO:0007669"/>
    <property type="project" value="UniProtKB-KW"/>
</dbReference>
<protein>
    <submittedName>
        <fullName evidence="5">Fic family protein</fullName>
    </submittedName>
</protein>
<evidence type="ECO:0000256" key="1">
    <source>
        <dbReference type="PIRSR" id="PIRSR038925-1"/>
    </source>
</evidence>
<dbReference type="PROSITE" id="PS51459">
    <property type="entry name" value="FIDO"/>
    <property type="match status" value="1"/>
</dbReference>
<feature type="binding site" evidence="1">
    <location>
        <position position="62"/>
    </location>
    <ligand>
        <name>ATP</name>
        <dbReference type="ChEBI" id="CHEBI:30616"/>
    </ligand>
</feature>
<gene>
    <name evidence="5" type="ORF">ENN90_13620</name>
</gene>
<feature type="binding site" evidence="3">
    <location>
        <begin position="203"/>
        <end position="210"/>
    </location>
    <ligand>
        <name>ATP</name>
        <dbReference type="ChEBI" id="CHEBI:30616"/>
    </ligand>
</feature>
<dbReference type="EMBL" id="DSDK01000766">
    <property type="protein sequence ID" value="HDR52633.1"/>
    <property type="molecule type" value="Genomic_DNA"/>
</dbReference>
<sequence>MKESHKLELLPPKINYTLLVKEISEANRILGSLTGLLANIPNQSLLISPLLTKEAVASSKIEGTQATIEEVLKYEAEGKSSQKDSKEQDIREIINYRTAIQTAIKLLRKRPIGENFIKELHSILLDSVRGANKDKGHFRKVPVYIGKPGATIENAIYIPPAASAIQELVSNWEKYVNSNNEPDILVQVAIAHYQFEAIHPFLDGNGRIGRLLIPIILYEKGVLSYPILYLSEYFERNRVDYYSYLRKVDKENDWESWIKYFLKSIKEQSLDTKAKVEKMLEIYKSVKEKLSGFNSQYAIQLLDIIFENPVTSFRNIKSKIKSKSYQTIYNLLSKFEEEYILIEITGGRRNKIYVFEELMKIIR</sequence>
<accession>A0A831LMW3</accession>
<evidence type="ECO:0000259" key="4">
    <source>
        <dbReference type="PROSITE" id="PS51459"/>
    </source>
</evidence>
<dbReference type="Pfam" id="PF13784">
    <property type="entry name" value="Fic_N"/>
    <property type="match status" value="1"/>
</dbReference>
<feature type="binding site" evidence="1">
    <location>
        <position position="199"/>
    </location>
    <ligand>
        <name>ATP</name>
        <dbReference type="ChEBI" id="CHEBI:30616"/>
    </ligand>
</feature>
<evidence type="ECO:0000313" key="5">
    <source>
        <dbReference type="EMBL" id="HDR52633.1"/>
    </source>
</evidence>
<feature type="active site" evidence="2">
    <location>
        <position position="199"/>
    </location>
</feature>
<dbReference type="Proteomes" id="UP000886047">
    <property type="component" value="Unassembled WGS sequence"/>
</dbReference>
<feature type="binding site" evidence="3">
    <location>
        <begin position="241"/>
        <end position="242"/>
    </location>
    <ligand>
        <name>ATP</name>
        <dbReference type="ChEBI" id="CHEBI:30616"/>
    </ligand>
</feature>
<dbReference type="Gene3D" id="1.10.3290.10">
    <property type="entry name" value="Fido-like domain"/>
    <property type="match status" value="1"/>
</dbReference>
<feature type="binding site" evidence="1">
    <location>
        <begin position="204"/>
        <end position="210"/>
    </location>
    <ligand>
        <name>ATP</name>
        <dbReference type="ChEBI" id="CHEBI:30616"/>
    </ligand>
</feature>
<dbReference type="PIRSF" id="PIRSF038925">
    <property type="entry name" value="AMP-prot_trans"/>
    <property type="match status" value="1"/>
</dbReference>
<dbReference type="InterPro" id="IPR026287">
    <property type="entry name" value="SoFic-like"/>
</dbReference>
<dbReference type="AlphaFoldDB" id="A0A831LMW3"/>
<keyword evidence="1" id="KW-0067">ATP-binding</keyword>
<dbReference type="InterPro" id="IPR040198">
    <property type="entry name" value="Fido_containing"/>
</dbReference>
<dbReference type="PANTHER" id="PTHR13504:SF38">
    <property type="entry name" value="FIDO DOMAIN-CONTAINING PROTEIN"/>
    <property type="match status" value="1"/>
</dbReference>
<reference evidence="5" key="1">
    <citation type="journal article" date="2020" name="mSystems">
        <title>Genome- and Community-Level Interaction Insights into Carbon Utilization and Element Cycling Functions of Hydrothermarchaeota in Hydrothermal Sediment.</title>
        <authorList>
            <person name="Zhou Z."/>
            <person name="Liu Y."/>
            <person name="Xu W."/>
            <person name="Pan J."/>
            <person name="Luo Z.H."/>
            <person name="Li M."/>
        </authorList>
    </citation>
    <scope>NUCLEOTIDE SEQUENCE [LARGE SCALE GENOMIC DNA]</scope>
    <source>
        <strain evidence="5">SpSt-1217</strain>
    </source>
</reference>
<dbReference type="PANTHER" id="PTHR13504">
    <property type="entry name" value="FIDO DOMAIN-CONTAINING PROTEIN DDB_G0283145"/>
    <property type="match status" value="1"/>
</dbReference>
<dbReference type="InterPro" id="IPR003812">
    <property type="entry name" value="Fido"/>
</dbReference>
<dbReference type="InterPro" id="IPR036597">
    <property type="entry name" value="Fido-like_dom_sf"/>
</dbReference>
<dbReference type="InterPro" id="IPR025758">
    <property type="entry name" value="Fic/DOC_N"/>
</dbReference>
<dbReference type="Pfam" id="PF02661">
    <property type="entry name" value="Fic"/>
    <property type="match status" value="1"/>
</dbReference>
<dbReference type="SUPFAM" id="SSF140931">
    <property type="entry name" value="Fic-like"/>
    <property type="match status" value="1"/>
</dbReference>
<keyword evidence="1" id="KW-0547">Nucleotide-binding</keyword>
<comment type="caution">
    <text evidence="5">The sequence shown here is derived from an EMBL/GenBank/DDBJ whole genome shotgun (WGS) entry which is preliminary data.</text>
</comment>